<dbReference type="PIRSF" id="PIRSF015415">
    <property type="entry name" value="COG8"/>
    <property type="match status" value="1"/>
</dbReference>
<dbReference type="InterPro" id="IPR016159">
    <property type="entry name" value="Cullin_repeat-like_dom_sf"/>
</dbReference>
<dbReference type="GO" id="GO:0006891">
    <property type="term" value="P:intra-Golgi vesicle-mediated transport"/>
    <property type="evidence" value="ECO:0007669"/>
    <property type="project" value="TreeGrafter"/>
</dbReference>
<keyword evidence="4 9" id="KW-0813">Transport</keyword>
<evidence type="ECO:0000256" key="3">
    <source>
        <dbReference type="ARBA" id="ARBA00020983"/>
    </source>
</evidence>
<comment type="subunit">
    <text evidence="9">Component of the conserved oligomeric Golgi complex which is composed of eight different subunits and is required for normal Golgi morphology and localization.</text>
</comment>
<dbReference type="SUPFAM" id="SSF74788">
    <property type="entry name" value="Cullin repeat-like"/>
    <property type="match status" value="1"/>
</dbReference>
<comment type="subcellular location">
    <subcellularLocation>
        <location evidence="1 9">Golgi apparatus membrane</location>
        <topology evidence="1 9">Peripheral membrane protein</topology>
    </subcellularLocation>
</comment>
<evidence type="ECO:0000256" key="6">
    <source>
        <dbReference type="ARBA" id="ARBA00023034"/>
    </source>
</evidence>
<feature type="compositionally biased region" description="Acidic residues" evidence="10">
    <location>
        <begin position="573"/>
        <end position="582"/>
    </location>
</feature>
<feature type="region of interest" description="Disordered" evidence="10">
    <location>
        <begin position="515"/>
        <end position="582"/>
    </location>
</feature>
<dbReference type="PANTHER" id="PTHR21311:SF0">
    <property type="entry name" value="CONSERVED OLIGOMERIC GOLGI COMPLEX SUBUNIT 8"/>
    <property type="match status" value="1"/>
</dbReference>
<keyword evidence="12" id="KW-1185">Reference proteome</keyword>
<proteinExistence type="inferred from homology"/>
<accession>A0AAV6XH44</accession>
<dbReference type="GO" id="GO:0000139">
    <property type="term" value="C:Golgi membrane"/>
    <property type="evidence" value="ECO:0007669"/>
    <property type="project" value="UniProtKB-SubCell"/>
</dbReference>
<evidence type="ECO:0000313" key="11">
    <source>
        <dbReference type="EMBL" id="KAG8381783.1"/>
    </source>
</evidence>
<dbReference type="AlphaFoldDB" id="A0AAV6XH44"/>
<organism evidence="11 12">
    <name type="scientific">Buddleja alternifolia</name>
    <dbReference type="NCBI Taxonomy" id="168488"/>
    <lineage>
        <taxon>Eukaryota</taxon>
        <taxon>Viridiplantae</taxon>
        <taxon>Streptophyta</taxon>
        <taxon>Embryophyta</taxon>
        <taxon>Tracheophyta</taxon>
        <taxon>Spermatophyta</taxon>
        <taxon>Magnoliopsida</taxon>
        <taxon>eudicotyledons</taxon>
        <taxon>Gunneridae</taxon>
        <taxon>Pentapetalae</taxon>
        <taxon>asterids</taxon>
        <taxon>lamiids</taxon>
        <taxon>Lamiales</taxon>
        <taxon>Scrophulariaceae</taxon>
        <taxon>Buddlejeae</taxon>
        <taxon>Buddleja</taxon>
    </lineage>
</organism>
<comment type="similarity">
    <text evidence="2 9">Belongs to the COG8 family.</text>
</comment>
<name>A0AAV6XH44_9LAMI</name>
<dbReference type="PANTHER" id="PTHR21311">
    <property type="entry name" value="CONSERVED OLIGOMERIC GOLGI COMPLEX COMPONENT 8"/>
    <property type="match status" value="1"/>
</dbReference>
<reference evidence="11" key="1">
    <citation type="submission" date="2019-10" db="EMBL/GenBank/DDBJ databases">
        <authorList>
            <person name="Zhang R."/>
            <person name="Pan Y."/>
            <person name="Wang J."/>
            <person name="Ma R."/>
            <person name="Yu S."/>
        </authorList>
    </citation>
    <scope>NUCLEOTIDE SEQUENCE</scope>
    <source>
        <strain evidence="11">LA-IB0</strain>
        <tissue evidence="11">Leaf</tissue>
    </source>
</reference>
<evidence type="ECO:0000256" key="5">
    <source>
        <dbReference type="ARBA" id="ARBA00022927"/>
    </source>
</evidence>
<evidence type="ECO:0000256" key="4">
    <source>
        <dbReference type="ARBA" id="ARBA00022448"/>
    </source>
</evidence>
<feature type="compositionally biased region" description="Basic and acidic residues" evidence="10">
    <location>
        <begin position="516"/>
        <end position="530"/>
    </location>
</feature>
<evidence type="ECO:0000256" key="8">
    <source>
        <dbReference type="ARBA" id="ARBA00031347"/>
    </source>
</evidence>
<dbReference type="GO" id="GO:0017119">
    <property type="term" value="C:Golgi transport complex"/>
    <property type="evidence" value="ECO:0007669"/>
    <property type="project" value="UniProtKB-UniRule"/>
</dbReference>
<evidence type="ECO:0000256" key="2">
    <source>
        <dbReference type="ARBA" id="ARBA00006419"/>
    </source>
</evidence>
<keyword evidence="5 9" id="KW-0653">Protein transport</keyword>
<evidence type="ECO:0000256" key="7">
    <source>
        <dbReference type="ARBA" id="ARBA00023136"/>
    </source>
</evidence>
<evidence type="ECO:0000256" key="10">
    <source>
        <dbReference type="SAM" id="MobiDB-lite"/>
    </source>
</evidence>
<evidence type="ECO:0000313" key="12">
    <source>
        <dbReference type="Proteomes" id="UP000826271"/>
    </source>
</evidence>
<protein>
    <recommendedName>
        <fullName evidence="3 9">Conserved oligomeric Golgi complex subunit 8</fullName>
        <shortName evidence="9">COG complex subunit 8</shortName>
    </recommendedName>
    <alternativeName>
        <fullName evidence="8 9">Component of oligomeric Golgi complex 8</fullName>
    </alternativeName>
</protein>
<comment type="caution">
    <text evidence="11">The sequence shown here is derived from an EMBL/GenBank/DDBJ whole genome shotgun (WGS) entry which is preliminary data.</text>
</comment>
<dbReference type="Pfam" id="PF04124">
    <property type="entry name" value="Dor1"/>
    <property type="match status" value="1"/>
</dbReference>
<dbReference type="EMBL" id="WHWC01000005">
    <property type="protein sequence ID" value="KAG8381783.1"/>
    <property type="molecule type" value="Genomic_DNA"/>
</dbReference>
<sequence>MASPEAPPNDDALTEMPNLPLASAAQQPYVSELLSFTLDRLHKEPELLRVDAERIRRQMQEVAVGNYRAFIAAADALLEIREEVSSIDKHLESLIGEIPKLTSGCTEFVDSGEHILEKRKMNQTLLANHSTLLDLLEIPQLMDTCVRNGNYDEALDLEAFVAKLTTMHPKIPLIQALAAEARETTQSLLSQLLQKLRSNTQLPECLRIIGYLRRIGVFSEYEMRLQFLRCREAWLTGILDDLDQRNPYEYLKGMINCHRMHLFDVVNQYRAIFADDTSGSEENYDGGLLFDWAMHQITLHLKTLKVMLPKISEGGSLSNILDQCMYCAMGLGWVGLDFRGLLPPLFEEAVLNLFSKNMSTAVENFQLVLDSHRWVPLPAVGFPASNFGEVSLDDVTPPSNLMEHPPLAVFINGVSAAMNELRPCAPLSLKNLLAQELIKGLQAVSDSLLRYKTTRMLKDNESALFLKLCQAFIEVAFPHCATCFGRCYPGGAALITDAKNLFDGIGRLLSSAPSRELPKSVHTAEPEKIPENGNLPVVENGAQHSIERTASAGLDETEPNNISPIKEEKPATNDDDQEPPVL</sequence>
<gene>
    <name evidence="11" type="ORF">BUALT_Bualt05G0008500</name>
</gene>
<evidence type="ECO:0000256" key="1">
    <source>
        <dbReference type="ARBA" id="ARBA00004395"/>
    </source>
</evidence>
<dbReference type="InterPro" id="IPR016632">
    <property type="entry name" value="COG8_Metazoal_Plant"/>
</dbReference>
<dbReference type="Proteomes" id="UP000826271">
    <property type="component" value="Unassembled WGS sequence"/>
</dbReference>
<dbReference type="InterPro" id="IPR007255">
    <property type="entry name" value="COG8"/>
</dbReference>
<evidence type="ECO:0000256" key="9">
    <source>
        <dbReference type="PIRNR" id="PIRNR015415"/>
    </source>
</evidence>
<keyword evidence="6 9" id="KW-0333">Golgi apparatus</keyword>
<dbReference type="GO" id="GO:0015031">
    <property type="term" value="P:protein transport"/>
    <property type="evidence" value="ECO:0007669"/>
    <property type="project" value="UniProtKB-UniRule"/>
</dbReference>
<keyword evidence="7 9" id="KW-0472">Membrane</keyword>